<dbReference type="RefSeq" id="WP_174813770.1">
    <property type="nucleotide sequence ID" value="NZ_AP022582.1"/>
</dbReference>
<protein>
    <submittedName>
        <fullName evidence="2">Uncharacterized protein</fullName>
    </submittedName>
</protein>
<feature type="region of interest" description="Disordered" evidence="1">
    <location>
        <begin position="1"/>
        <end position="24"/>
    </location>
</feature>
<evidence type="ECO:0000313" key="3">
    <source>
        <dbReference type="Proteomes" id="UP000466632"/>
    </source>
</evidence>
<dbReference type="EMBL" id="AP022582">
    <property type="protein sequence ID" value="BBY01444.1"/>
    <property type="molecule type" value="Genomic_DNA"/>
</dbReference>
<name>A0A7I7NYY7_9MYCO</name>
<accession>A0A7I7NYY7</accession>
<dbReference type="AlphaFoldDB" id="A0A7I7NYY7"/>
<keyword evidence="3" id="KW-1185">Reference proteome</keyword>
<proteinExistence type="predicted"/>
<gene>
    <name evidence="2" type="ORF">MSEO_19430</name>
</gene>
<evidence type="ECO:0000313" key="2">
    <source>
        <dbReference type="EMBL" id="BBY01444.1"/>
    </source>
</evidence>
<dbReference type="KEGG" id="mseo:MSEO_19430"/>
<sequence length="63" mass="6487">MAYSADGACDVGADTGSPASRDYGPAGNGFSGDIAWVQLAIGDDSHDHLIKPEDLIHAAMVKQ</sequence>
<dbReference type="Proteomes" id="UP000466632">
    <property type="component" value="Chromosome"/>
</dbReference>
<reference evidence="2 3" key="1">
    <citation type="journal article" date="2019" name="Emerg. Microbes Infect.">
        <title>Comprehensive subspecies identification of 175 nontuberculous mycobacteria species based on 7547 genomic profiles.</title>
        <authorList>
            <person name="Matsumoto Y."/>
            <person name="Kinjo T."/>
            <person name="Motooka D."/>
            <person name="Nabeya D."/>
            <person name="Jung N."/>
            <person name="Uechi K."/>
            <person name="Horii T."/>
            <person name="Iida T."/>
            <person name="Fujita J."/>
            <person name="Nakamura S."/>
        </authorList>
    </citation>
    <scope>NUCLEOTIDE SEQUENCE [LARGE SCALE GENOMIC DNA]</scope>
    <source>
        <strain evidence="2 3">JCM 16018</strain>
    </source>
</reference>
<organism evidence="2 3">
    <name type="scientific">Mycobacterium seoulense</name>
    <dbReference type="NCBI Taxonomy" id="386911"/>
    <lineage>
        <taxon>Bacteria</taxon>
        <taxon>Bacillati</taxon>
        <taxon>Actinomycetota</taxon>
        <taxon>Actinomycetes</taxon>
        <taxon>Mycobacteriales</taxon>
        <taxon>Mycobacteriaceae</taxon>
        <taxon>Mycobacterium</taxon>
    </lineage>
</organism>
<evidence type="ECO:0000256" key="1">
    <source>
        <dbReference type="SAM" id="MobiDB-lite"/>
    </source>
</evidence>